<dbReference type="InterPro" id="IPR002890">
    <property type="entry name" value="MG2"/>
</dbReference>
<feature type="region of interest" description="Disordered" evidence="2">
    <location>
        <begin position="35"/>
        <end position="82"/>
    </location>
</feature>
<gene>
    <name evidence="6" type="ORF">F4X14_00040</name>
</gene>
<comment type="caution">
    <text evidence="6">The sequence shown here is derived from an EMBL/GenBank/DDBJ whole genome shotgun (WGS) entry which is preliminary data.</text>
</comment>
<proteinExistence type="inferred from homology"/>
<evidence type="ECO:0000313" key="6">
    <source>
        <dbReference type="EMBL" id="MYC93334.1"/>
    </source>
</evidence>
<evidence type="ECO:0000259" key="5">
    <source>
        <dbReference type="SMART" id="SM01360"/>
    </source>
</evidence>
<keyword evidence="3" id="KW-0732">Signal</keyword>
<feature type="compositionally biased region" description="Acidic residues" evidence="2">
    <location>
        <begin position="49"/>
        <end position="63"/>
    </location>
</feature>
<dbReference type="SUPFAM" id="SSF48239">
    <property type="entry name" value="Terpenoid cyclases/Protein prenyltransferases"/>
    <property type="match status" value="1"/>
</dbReference>
<dbReference type="InterPro" id="IPR001599">
    <property type="entry name" value="Macroglobln_a2"/>
</dbReference>
<dbReference type="Pfam" id="PF07703">
    <property type="entry name" value="A2M_BRD"/>
    <property type="match status" value="1"/>
</dbReference>
<dbReference type="InterPro" id="IPR011625">
    <property type="entry name" value="A2M_N_BRD"/>
</dbReference>
<feature type="region of interest" description="Disordered" evidence="2">
    <location>
        <begin position="1289"/>
        <end position="1313"/>
    </location>
</feature>
<protein>
    <recommendedName>
        <fullName evidence="7">Alpha-2-macroglobulin</fullName>
    </recommendedName>
</protein>
<dbReference type="Pfam" id="PF17973">
    <property type="entry name" value="bMG10"/>
    <property type="match status" value="1"/>
</dbReference>
<dbReference type="GO" id="GO:0004866">
    <property type="term" value="F:endopeptidase inhibitor activity"/>
    <property type="evidence" value="ECO:0007669"/>
    <property type="project" value="InterPro"/>
</dbReference>
<evidence type="ECO:0000256" key="2">
    <source>
        <dbReference type="SAM" id="MobiDB-lite"/>
    </source>
</evidence>
<dbReference type="SMART" id="SM01360">
    <property type="entry name" value="A2M"/>
    <property type="match status" value="1"/>
</dbReference>
<reference evidence="6" key="1">
    <citation type="submission" date="2019-09" db="EMBL/GenBank/DDBJ databases">
        <title>Characterisation of the sponge microbiome using genome-centric metagenomics.</title>
        <authorList>
            <person name="Engelberts J.P."/>
            <person name="Robbins S.J."/>
            <person name="De Goeij J.M."/>
            <person name="Aranda M."/>
            <person name="Bell S.C."/>
            <person name="Webster N.S."/>
        </authorList>
    </citation>
    <scope>NUCLEOTIDE SEQUENCE</scope>
    <source>
        <strain evidence="6">SB0661_bin_32</strain>
    </source>
</reference>
<dbReference type="InterPro" id="IPR051802">
    <property type="entry name" value="YfhM-like"/>
</dbReference>
<dbReference type="PROSITE" id="PS51257">
    <property type="entry name" value="PROKAR_LIPOPROTEIN"/>
    <property type="match status" value="1"/>
</dbReference>
<sequence>MFQRFLLTFLPILIALASLGCNADSSQGLDSGGAGLSAVHDEGPTGGFFEDDLFDDFGQEFDESGSPPFSLGEGQPDWDADQARPSLAETTPLSQQQIQVLLTRLPPLHQEEGDAAQVRLPDQSLPPPRPGQEVELPFPPPQPESPLDVQEDAPLTVLRFSPEGDVSLAPQLSVTFSQPMVSLTSHQELAAEEIPVDVEPAVTGRWRWVGTKTLLFEAGADGGARMPMATEYAARIAAGTESASGTNLAEPVSWTFRTPAPTLQSAYPTGGPFGREPVFFASFDQSIDPAAVLGHTHLTAQGRRYAVRLAGDDEIAVDSRVQRLIARSTDNRWLAFVSDELLPPDTTVTVTFAAGTPSAEGPLVTAHPQSYSFRTPGKFALRQRECAWGGNTQCPPNSPLSLRFSNPIDTESFDPSLITIEPKLDYVSYEVFGDSIWIVGNTKARTTYDVTVAPSLTDRFGQALGEEAQSRFRIGPMEAFLAAGGRGPITILDPYGKPSYPVYSVNVYAINARVYRVSPEQYIEYQQWRNDLWRDNEAEPPGELVIERKLEISRQFDTVVETEIDLTPALDRGTGHLILYIEPEGGLLSNLFNRQLQEMRVISWVQVTEIGLDAFVDADEMLLWANSLVDGAPLADVEVTLWPQEVQGTTGETGSVRLRLPRNSSQLLIARNGDDAAFLPENRYEYYRTELGWNGWRQRAERANVRYFVFDDRKIYRPGETVSVKGWMRQIERGPEGDVSLLPEGAASVLEYTVRDSSNNLIHTDKAAINALGGFHFQFDLPENVNLGYAWIEFHPTFDEDYEARYEHVFQIQEFRRPEFEVSAAVSEGPHVAGGHALATVSASYFAGGPLPGAEVGWEVEASEGSYDPPNWPDFVFGKWSPWWGYHGESGYLGRASFRSRTDAAGQHNLRIDFLTAAGDGAETAGAEKVRPFPAHIDATATVMDVNRQAWSSRAGFLLHPADRYVGLRTARYFVEQGEPLSVEVVVTDIDGSAVEGHRAFVKAALLDWEYRDGEWQETEKETQECSVETTAASRPDDPEQGFASCSFGTAVGGAYRITATVIDEAGRRNRTEMTRWVTGGQRPPRGNLEREELQLIPDSEDYAPGDMAEILIQAPFHPAEGLLTLRRDGLVSSERFTMEGPTYTLQVRIEENHIPNIHVQVDLVGAGERVDDAGNALPGLPRRPAYARGRLNLSIPALSRTLQVDAKPRAARLEPGAETAIDVTVSDADGAPVDGAEFAVVVVDEAILALTGYQLLDPINVFYGHRGRGVSDHYNRDDLLLASPQSLQGAAPLPTRTPQPPPALQQSRSMGMEAAAPAAMAEMAMADEAAEEAGAADGDGPSIRARLNFEPLALFAPEVRTDQDGQATVSVKLPDNLTRYRVMVVAVAEGRFFGAGESSLTARLPLMVRPSAPRFLNFGDSFELPVVLQNQTDEAIEVHTIVRAVNANVIGESGVEGVAGSAVTVPANDRVEVRFPTTTASAGSSRFQFGAIDANRPAVADAAELYLPVFTPATTEAFAVYGEIDEDGAVLQPIRPPAGTVPDYGGLEVTLSSTALQTLTDAFIYLVRYPFDSSEQIASRILAVAALRDVLAAFDAEGLPASDEIETAMERDLQTLEALQDHGGGFPIWRRGGEIWPYHSVHAAHALARARLKGYAVPNHMVSRSLDYLRDIERQFPSWYSVEARRGLSSYALYVRKLLNDDDPAKARSLVSEAGLENLSLESIGWLLFVLTDDAASHATVSEMRRFIANRVTETAGAATIATGYTDGDYLLLHSSRRADAVLLEALVLDQPESDLITKLVRGLLGHRTAGRWSNTQENVWVLLAMDRYFKRFESQTPDFAARVWLGEQLAATRAFQGRSTDNAGLDLPMQFLHESASDAEGDLPLLVQKEGRGRLYYRLGLRYAPIDLSLGPADHGFTVERIYEAVDDPADVSRDEDGVWHIRAGARVRVRLTMAAPSRRVHVALVDPLPAGLEILNPELAVTADPPQDQNRSRARRWWWGSWYQHQNLRDERAEAFTSYLWAGVYEYSYLARATTPGAFVAPPAKAEEMYAPETFGRTGTSWIVVEVGEE</sequence>
<dbReference type="Gene3D" id="2.60.40.1930">
    <property type="match status" value="1"/>
</dbReference>
<dbReference type="PANTHER" id="PTHR40094:SF1">
    <property type="entry name" value="UBIQUITIN DOMAIN-CONTAINING PROTEIN"/>
    <property type="match status" value="1"/>
</dbReference>
<accession>A0A6B1D178</accession>
<dbReference type="InterPro" id="IPR008930">
    <property type="entry name" value="Terpenoid_cyclase/PrenylTrfase"/>
</dbReference>
<name>A0A6B1D178_9CHLR</name>
<dbReference type="PANTHER" id="PTHR40094">
    <property type="entry name" value="ALPHA-2-MACROGLOBULIN HOMOLOG"/>
    <property type="match status" value="1"/>
</dbReference>
<feature type="chain" id="PRO_5025426861" description="Alpha-2-macroglobulin" evidence="3">
    <location>
        <begin position="24"/>
        <end position="2073"/>
    </location>
</feature>
<dbReference type="InterPro" id="IPR041246">
    <property type="entry name" value="Bact_MG10"/>
</dbReference>
<organism evidence="6">
    <name type="scientific">Caldilineaceae bacterium SB0661_bin_32</name>
    <dbReference type="NCBI Taxonomy" id="2605255"/>
    <lineage>
        <taxon>Bacteria</taxon>
        <taxon>Bacillati</taxon>
        <taxon>Chloroflexota</taxon>
        <taxon>Caldilineae</taxon>
        <taxon>Caldilineales</taxon>
        <taxon>Caldilineaceae</taxon>
    </lineage>
</organism>
<dbReference type="Gene3D" id="1.50.10.20">
    <property type="match status" value="1"/>
</dbReference>
<dbReference type="Pfam" id="PF01835">
    <property type="entry name" value="MG2"/>
    <property type="match status" value="1"/>
</dbReference>
<dbReference type="EMBL" id="VXMH01000001">
    <property type="protein sequence ID" value="MYC93334.1"/>
    <property type="molecule type" value="Genomic_DNA"/>
</dbReference>
<feature type="region of interest" description="Disordered" evidence="2">
    <location>
        <begin position="118"/>
        <end position="147"/>
    </location>
</feature>
<evidence type="ECO:0000256" key="3">
    <source>
        <dbReference type="SAM" id="SignalP"/>
    </source>
</evidence>
<comment type="similarity">
    <text evidence="1">Belongs to the protease inhibitor I39 (alpha-2-macroglobulin) family. Bacterial alpha-2-macroglobulin subfamily.</text>
</comment>
<evidence type="ECO:0000259" key="4">
    <source>
        <dbReference type="SMART" id="SM01359"/>
    </source>
</evidence>
<dbReference type="SMART" id="SM01359">
    <property type="entry name" value="A2M_N_2"/>
    <property type="match status" value="1"/>
</dbReference>
<feature type="domain" description="Alpha-2-macroglobulin bait region" evidence="4">
    <location>
        <begin position="1094"/>
        <end position="1251"/>
    </location>
</feature>
<feature type="signal peptide" evidence="3">
    <location>
        <begin position="1"/>
        <end position="23"/>
    </location>
</feature>
<feature type="domain" description="Alpha-2-macroglobulin" evidence="5">
    <location>
        <begin position="1353"/>
        <end position="1443"/>
    </location>
</feature>
<evidence type="ECO:0000256" key="1">
    <source>
        <dbReference type="ARBA" id="ARBA00010556"/>
    </source>
</evidence>
<dbReference type="Pfam" id="PF00207">
    <property type="entry name" value="A2M"/>
    <property type="match status" value="1"/>
</dbReference>
<evidence type="ECO:0008006" key="7">
    <source>
        <dbReference type="Google" id="ProtNLM"/>
    </source>
</evidence>
<dbReference type="Gene3D" id="2.60.40.3710">
    <property type="match status" value="1"/>
</dbReference>